<name>A0A0F9SC95_9ZZZZ</name>
<reference evidence="1" key="1">
    <citation type="journal article" date="2015" name="Nature">
        <title>Complex archaea that bridge the gap between prokaryotes and eukaryotes.</title>
        <authorList>
            <person name="Spang A."/>
            <person name="Saw J.H."/>
            <person name="Jorgensen S.L."/>
            <person name="Zaremba-Niedzwiedzka K."/>
            <person name="Martijn J."/>
            <person name="Lind A.E."/>
            <person name="van Eijk R."/>
            <person name="Schleper C."/>
            <person name="Guy L."/>
            <person name="Ettema T.J."/>
        </authorList>
    </citation>
    <scope>NUCLEOTIDE SEQUENCE</scope>
</reference>
<evidence type="ECO:0000313" key="1">
    <source>
        <dbReference type="EMBL" id="KKN59902.1"/>
    </source>
</evidence>
<dbReference type="AlphaFoldDB" id="A0A0F9SC95"/>
<evidence type="ECO:0008006" key="2">
    <source>
        <dbReference type="Google" id="ProtNLM"/>
    </source>
</evidence>
<organism evidence="1">
    <name type="scientific">marine sediment metagenome</name>
    <dbReference type="NCBI Taxonomy" id="412755"/>
    <lineage>
        <taxon>unclassified sequences</taxon>
        <taxon>metagenomes</taxon>
        <taxon>ecological metagenomes</taxon>
    </lineage>
</organism>
<dbReference type="SUPFAM" id="SSF63825">
    <property type="entry name" value="YWTD domain"/>
    <property type="match status" value="1"/>
</dbReference>
<gene>
    <name evidence="1" type="ORF">LCGC14_0537270</name>
</gene>
<accession>A0A0F9SC95</accession>
<sequence>MSTDTIIFGEESDDKNAREQADRLGLANTSIDVADSKTYVDEYTKISKENNWQRMSMSTAQGATYVDDAYGGIAYDGRYVYYTPYDSDTFIRFDTKGTSFTTAADWAQMSMSTAQGGAALDSAYEGVVYDGRYLYYSPLNSDTFLRLDTKGTSFTTVGDWSQMSMSTAQGAAALDGAYMGVHYDGRYIYYYPLSSDTFLRFDTQGTSFTTAGDWQKMNMSTALGAAALDNAYAGISYDGRYIYYSPNDADTFIRFDTQGTSFTTTADWQRMSMSTAQGAAIVASAYMETTFDGRYIYYSPMNSATFLRFDTQGTSFTTAGDWEQISMSTAHGAAATTSAYTGVNYDGRYVYYISFASATFLRFGDWSQMSMSTAQGAAAVNQAYRRGSYDGQYLYYAPYDSDTFLRVLATPKAYN</sequence>
<dbReference type="SUPFAM" id="SSF101908">
    <property type="entry name" value="Putative isomerase YbhE"/>
    <property type="match status" value="1"/>
</dbReference>
<protein>
    <recommendedName>
        <fullName evidence="2">DUF5050 domain-containing protein</fullName>
    </recommendedName>
</protein>
<dbReference type="EMBL" id="LAZR01000711">
    <property type="protein sequence ID" value="KKN59902.1"/>
    <property type="molecule type" value="Genomic_DNA"/>
</dbReference>
<proteinExistence type="predicted"/>
<comment type="caution">
    <text evidence="1">The sequence shown here is derived from an EMBL/GenBank/DDBJ whole genome shotgun (WGS) entry which is preliminary data.</text>
</comment>